<proteinExistence type="predicted"/>
<keyword evidence="2" id="KW-0472">Membrane</keyword>
<protein>
    <submittedName>
        <fullName evidence="3">Uncharacterized protein</fullName>
    </submittedName>
</protein>
<name>A0AAD2HE02_9AGAR</name>
<feature type="transmembrane region" description="Helical" evidence="2">
    <location>
        <begin position="96"/>
        <end position="120"/>
    </location>
</feature>
<dbReference type="Proteomes" id="UP001295794">
    <property type="component" value="Unassembled WGS sequence"/>
</dbReference>
<evidence type="ECO:0000256" key="2">
    <source>
        <dbReference type="SAM" id="Phobius"/>
    </source>
</evidence>
<evidence type="ECO:0000313" key="4">
    <source>
        <dbReference type="Proteomes" id="UP001295794"/>
    </source>
</evidence>
<evidence type="ECO:0000313" key="3">
    <source>
        <dbReference type="EMBL" id="CAK5273450.1"/>
    </source>
</evidence>
<accession>A0AAD2HE02</accession>
<evidence type="ECO:0000256" key="1">
    <source>
        <dbReference type="SAM" id="MobiDB-lite"/>
    </source>
</evidence>
<gene>
    <name evidence="3" type="ORF">MYCIT1_LOCUS19963</name>
</gene>
<feature type="region of interest" description="Disordered" evidence="1">
    <location>
        <begin position="64"/>
        <end position="88"/>
    </location>
</feature>
<feature type="compositionally biased region" description="Polar residues" evidence="1">
    <location>
        <begin position="79"/>
        <end position="88"/>
    </location>
</feature>
<keyword evidence="2" id="KW-1133">Transmembrane helix</keyword>
<sequence length="230" mass="24645">MQSNLVSNIVATPSRTLSSLGRRLHQVHQPISTPATTSAAPLSSHVSPPIMSTLSIAPTSSFSLSQGSRSGSHIPAPASTAQTSSVASDSSRRHGAIIRIVLGSLLGGILLCVLSALLLIRWIKTRRRLQSLTKVEEGTGNIVTPYAGTASSAPQVKTKPRYENRNISVRRNFSRMAEEIQQLRGQVMRFELESWSRRPVGEEAGNAPPDYTTHAGEGIGCLETACPTTH</sequence>
<organism evidence="3 4">
    <name type="scientific">Mycena citricolor</name>
    <dbReference type="NCBI Taxonomy" id="2018698"/>
    <lineage>
        <taxon>Eukaryota</taxon>
        <taxon>Fungi</taxon>
        <taxon>Dikarya</taxon>
        <taxon>Basidiomycota</taxon>
        <taxon>Agaricomycotina</taxon>
        <taxon>Agaricomycetes</taxon>
        <taxon>Agaricomycetidae</taxon>
        <taxon>Agaricales</taxon>
        <taxon>Marasmiineae</taxon>
        <taxon>Mycenaceae</taxon>
        <taxon>Mycena</taxon>
    </lineage>
</organism>
<keyword evidence="2" id="KW-0812">Transmembrane</keyword>
<dbReference type="AlphaFoldDB" id="A0AAD2HE02"/>
<keyword evidence="4" id="KW-1185">Reference proteome</keyword>
<reference evidence="3" key="1">
    <citation type="submission" date="2023-11" db="EMBL/GenBank/DDBJ databases">
        <authorList>
            <person name="De Vega J J."/>
            <person name="De Vega J J."/>
        </authorList>
    </citation>
    <scope>NUCLEOTIDE SEQUENCE</scope>
</reference>
<comment type="caution">
    <text evidence="3">The sequence shown here is derived from an EMBL/GenBank/DDBJ whole genome shotgun (WGS) entry which is preliminary data.</text>
</comment>
<dbReference type="EMBL" id="CAVNYO010000397">
    <property type="protein sequence ID" value="CAK5273450.1"/>
    <property type="molecule type" value="Genomic_DNA"/>
</dbReference>